<evidence type="ECO:0000313" key="3">
    <source>
        <dbReference type="Proteomes" id="UP000006038"/>
    </source>
</evidence>
<dbReference type="AlphaFoldDB" id="J3NB86"/>
<reference evidence="2" key="2">
    <citation type="submission" date="2013-04" db="UniProtKB">
        <authorList>
            <consortium name="EnsemblPlants"/>
        </authorList>
    </citation>
    <scope>IDENTIFICATION</scope>
</reference>
<sequence>QESLSRRGRRPSEGRGEAAPARAARLQRRAAGALPSPLQICNAQSNTAPAADEEDRRLKRRRK</sequence>
<dbReference type="Gramene" id="OB12G12440.1">
    <property type="protein sequence ID" value="OB12G12440.1"/>
    <property type="gene ID" value="OB12G12440"/>
</dbReference>
<proteinExistence type="predicted"/>
<name>J3NB86_ORYBR</name>
<dbReference type="Proteomes" id="UP000006038">
    <property type="component" value="Chromosome 12"/>
</dbReference>
<protein>
    <submittedName>
        <fullName evidence="2">Uncharacterized protein</fullName>
    </submittedName>
</protein>
<feature type="compositionally biased region" description="Low complexity" evidence="1">
    <location>
        <begin position="17"/>
        <end position="35"/>
    </location>
</feature>
<accession>J3NB86</accession>
<dbReference type="HOGENOM" id="CLU_2892697_0_0_1"/>
<evidence type="ECO:0000256" key="1">
    <source>
        <dbReference type="SAM" id="MobiDB-lite"/>
    </source>
</evidence>
<keyword evidence="3" id="KW-1185">Reference proteome</keyword>
<dbReference type="EnsemblPlants" id="OB12G12440.1">
    <property type="protein sequence ID" value="OB12G12440.1"/>
    <property type="gene ID" value="OB12G12440"/>
</dbReference>
<feature type="region of interest" description="Disordered" evidence="1">
    <location>
        <begin position="1"/>
        <end position="63"/>
    </location>
</feature>
<evidence type="ECO:0000313" key="2">
    <source>
        <dbReference type="EnsemblPlants" id="OB12G12440.1"/>
    </source>
</evidence>
<reference evidence="2" key="1">
    <citation type="journal article" date="2013" name="Nat. Commun.">
        <title>Whole-genome sequencing of Oryza brachyantha reveals mechanisms underlying Oryza genome evolution.</title>
        <authorList>
            <person name="Chen J."/>
            <person name="Huang Q."/>
            <person name="Gao D."/>
            <person name="Wang J."/>
            <person name="Lang Y."/>
            <person name="Liu T."/>
            <person name="Li B."/>
            <person name="Bai Z."/>
            <person name="Luis Goicoechea J."/>
            <person name="Liang C."/>
            <person name="Chen C."/>
            <person name="Zhang W."/>
            <person name="Sun S."/>
            <person name="Liao Y."/>
            <person name="Zhang X."/>
            <person name="Yang L."/>
            <person name="Song C."/>
            <person name="Wang M."/>
            <person name="Shi J."/>
            <person name="Liu G."/>
            <person name="Liu J."/>
            <person name="Zhou H."/>
            <person name="Zhou W."/>
            <person name="Yu Q."/>
            <person name="An N."/>
            <person name="Chen Y."/>
            <person name="Cai Q."/>
            <person name="Wang B."/>
            <person name="Liu B."/>
            <person name="Min J."/>
            <person name="Huang Y."/>
            <person name="Wu H."/>
            <person name="Li Z."/>
            <person name="Zhang Y."/>
            <person name="Yin Y."/>
            <person name="Song W."/>
            <person name="Jiang J."/>
            <person name="Jackson S.A."/>
            <person name="Wing R.A."/>
            <person name="Wang J."/>
            <person name="Chen M."/>
        </authorList>
    </citation>
    <scope>NUCLEOTIDE SEQUENCE [LARGE SCALE GENOMIC DNA]</scope>
    <source>
        <strain evidence="2">cv. IRGC 101232</strain>
    </source>
</reference>
<feature type="compositionally biased region" description="Polar residues" evidence="1">
    <location>
        <begin position="39"/>
        <end position="48"/>
    </location>
</feature>
<organism evidence="2">
    <name type="scientific">Oryza brachyantha</name>
    <name type="common">malo sina</name>
    <dbReference type="NCBI Taxonomy" id="4533"/>
    <lineage>
        <taxon>Eukaryota</taxon>
        <taxon>Viridiplantae</taxon>
        <taxon>Streptophyta</taxon>
        <taxon>Embryophyta</taxon>
        <taxon>Tracheophyta</taxon>
        <taxon>Spermatophyta</taxon>
        <taxon>Magnoliopsida</taxon>
        <taxon>Liliopsida</taxon>
        <taxon>Poales</taxon>
        <taxon>Poaceae</taxon>
        <taxon>BOP clade</taxon>
        <taxon>Oryzoideae</taxon>
        <taxon>Oryzeae</taxon>
        <taxon>Oryzinae</taxon>
        <taxon>Oryza</taxon>
    </lineage>
</organism>